<sequence length="111" mass="12193">MKLALIIFTGVTLLLSLQTCNNSQSKQDNQTSAEVNEKAMEVTGTIKEQGITSYQYGTHTITIAGDKFYALKSEAVNLDDYLDEEVTIVAKKIEGYPLSGGPEYLLVLEVK</sequence>
<evidence type="ECO:0000313" key="1">
    <source>
        <dbReference type="EMBL" id="UZH54966.1"/>
    </source>
</evidence>
<reference evidence="1" key="1">
    <citation type="submission" date="2021-02" db="EMBL/GenBank/DDBJ databases">
        <title>Salinimicrobium sp. nov. isolated from seawater in Tongyeong, Republic of Korea.</title>
        <authorList>
            <person name="Lee S.-J."/>
        </authorList>
    </citation>
    <scope>NUCLEOTIDE SEQUENCE</scope>
    <source>
        <strain evidence="1">HN-2-9-2</strain>
    </source>
</reference>
<gene>
    <name evidence="1" type="ORF">JRG66_13505</name>
</gene>
<accession>A0ABY6NPY1</accession>
<keyword evidence="2" id="KW-1185">Reference proteome</keyword>
<name>A0ABY6NPY1_9FLAO</name>
<dbReference type="Proteomes" id="UP001163981">
    <property type="component" value="Chromosome"/>
</dbReference>
<proteinExistence type="predicted"/>
<protein>
    <submittedName>
        <fullName evidence="1">Uncharacterized protein</fullName>
    </submittedName>
</protein>
<evidence type="ECO:0000313" key="2">
    <source>
        <dbReference type="Proteomes" id="UP001163981"/>
    </source>
</evidence>
<dbReference type="EMBL" id="CP069620">
    <property type="protein sequence ID" value="UZH54966.1"/>
    <property type="molecule type" value="Genomic_DNA"/>
</dbReference>
<dbReference type="RefSeq" id="WP_265163307.1">
    <property type="nucleotide sequence ID" value="NZ_CP069620.1"/>
</dbReference>
<organism evidence="1 2">
    <name type="scientific">Salinimicrobium tongyeongense</name>
    <dbReference type="NCBI Taxonomy" id="2809707"/>
    <lineage>
        <taxon>Bacteria</taxon>
        <taxon>Pseudomonadati</taxon>
        <taxon>Bacteroidota</taxon>
        <taxon>Flavobacteriia</taxon>
        <taxon>Flavobacteriales</taxon>
        <taxon>Flavobacteriaceae</taxon>
        <taxon>Salinimicrobium</taxon>
    </lineage>
</organism>